<dbReference type="PANTHER" id="PTHR30506:SF3">
    <property type="entry name" value="UPF0126 INNER MEMBRANE PROTEIN YADS-RELATED"/>
    <property type="match status" value="1"/>
</dbReference>
<keyword evidence="10" id="KW-1185">Reference proteome</keyword>
<feature type="transmembrane region" description="Helical" evidence="7">
    <location>
        <begin position="40"/>
        <end position="61"/>
    </location>
</feature>
<evidence type="ECO:0000313" key="10">
    <source>
        <dbReference type="Proteomes" id="UP001063782"/>
    </source>
</evidence>
<dbReference type="Proteomes" id="UP001063782">
    <property type="component" value="Chromosome"/>
</dbReference>
<dbReference type="RefSeq" id="WP_263075823.1">
    <property type="nucleotide sequence ID" value="NZ_CP089977.1"/>
</dbReference>
<keyword evidence="4 7" id="KW-0812">Transmembrane</keyword>
<sequence length="217" mass="23979">MIALMEYVRPDVMIYLLDMVGVVACAIAATTLAMHKQFDFFGCILVSMVNAIGGGTLRDVMLDRHPLFWMQDLNYLLVITVASLLCQMFFHKIGRIDNALKFFDAIGLAAFSVIGLTVALSFEAHPLIAVMMAVLTSIAGGIMRDMICNEIPMVLQKEIYISASIFGSALYLGLAHFAVIDWIKETVALISIFGVRMLAVKFDWHLPSIQLKKPSAN</sequence>
<gene>
    <name evidence="9" type="ORF">LU297_06990</name>
</gene>
<keyword evidence="5 7" id="KW-1133">Transmembrane helix</keyword>
<feature type="domain" description="Glycine transporter" evidence="8">
    <location>
        <begin position="16"/>
        <end position="89"/>
    </location>
</feature>
<dbReference type="Pfam" id="PF03458">
    <property type="entry name" value="Gly_transporter"/>
    <property type="match status" value="2"/>
</dbReference>
<evidence type="ECO:0000256" key="2">
    <source>
        <dbReference type="ARBA" id="ARBA00008193"/>
    </source>
</evidence>
<feature type="transmembrane region" description="Helical" evidence="7">
    <location>
        <begin position="12"/>
        <end position="33"/>
    </location>
</feature>
<evidence type="ECO:0000256" key="5">
    <source>
        <dbReference type="ARBA" id="ARBA00022989"/>
    </source>
</evidence>
<evidence type="ECO:0000256" key="4">
    <source>
        <dbReference type="ARBA" id="ARBA00022692"/>
    </source>
</evidence>
<dbReference type="InterPro" id="IPR005115">
    <property type="entry name" value="Gly_transporter"/>
</dbReference>
<evidence type="ECO:0000256" key="3">
    <source>
        <dbReference type="ARBA" id="ARBA00022475"/>
    </source>
</evidence>
<evidence type="ECO:0000256" key="1">
    <source>
        <dbReference type="ARBA" id="ARBA00004651"/>
    </source>
</evidence>
<feature type="transmembrane region" description="Helical" evidence="7">
    <location>
        <begin position="102"/>
        <end position="122"/>
    </location>
</feature>
<proteinExistence type="inferred from homology"/>
<reference evidence="9" key="1">
    <citation type="submission" date="2021-12" db="EMBL/GenBank/DDBJ databases">
        <title>taxonomy of Moraxella sp. ZY201224.</title>
        <authorList>
            <person name="Li F."/>
        </authorList>
    </citation>
    <scope>NUCLEOTIDE SEQUENCE</scope>
    <source>
        <strain evidence="9">ZY201224</strain>
    </source>
</reference>
<protein>
    <submittedName>
        <fullName evidence="9">Trimeric intracellular cation channel family protein</fullName>
    </submittedName>
</protein>
<feature type="domain" description="Glycine transporter" evidence="8">
    <location>
        <begin position="102"/>
        <end position="175"/>
    </location>
</feature>
<keyword evidence="3" id="KW-1003">Cell membrane</keyword>
<evidence type="ECO:0000256" key="7">
    <source>
        <dbReference type="SAM" id="Phobius"/>
    </source>
</evidence>
<evidence type="ECO:0000259" key="8">
    <source>
        <dbReference type="Pfam" id="PF03458"/>
    </source>
</evidence>
<comment type="similarity">
    <text evidence="2">Belongs to the UPF0126 family.</text>
</comment>
<accession>A0ABY6F2M2</accession>
<dbReference type="EMBL" id="CP089977">
    <property type="protein sequence ID" value="UXZ04336.1"/>
    <property type="molecule type" value="Genomic_DNA"/>
</dbReference>
<organism evidence="9 10">
    <name type="scientific">Moraxella nasicaprae</name>
    <dbReference type="NCBI Taxonomy" id="2904122"/>
    <lineage>
        <taxon>Bacteria</taxon>
        <taxon>Pseudomonadati</taxon>
        <taxon>Pseudomonadota</taxon>
        <taxon>Gammaproteobacteria</taxon>
        <taxon>Moraxellales</taxon>
        <taxon>Moraxellaceae</taxon>
        <taxon>Moraxella</taxon>
    </lineage>
</organism>
<dbReference type="PANTHER" id="PTHR30506">
    <property type="entry name" value="INNER MEMBRANE PROTEIN"/>
    <property type="match status" value="1"/>
</dbReference>
<feature type="transmembrane region" description="Helical" evidence="7">
    <location>
        <begin position="73"/>
        <end position="90"/>
    </location>
</feature>
<name>A0ABY6F2M2_9GAMM</name>
<evidence type="ECO:0000256" key="6">
    <source>
        <dbReference type="ARBA" id="ARBA00023136"/>
    </source>
</evidence>
<comment type="subcellular location">
    <subcellularLocation>
        <location evidence="1">Cell membrane</location>
        <topology evidence="1">Multi-pass membrane protein</topology>
    </subcellularLocation>
</comment>
<feature type="transmembrane region" description="Helical" evidence="7">
    <location>
        <begin position="128"/>
        <end position="147"/>
    </location>
</feature>
<keyword evidence="6 7" id="KW-0472">Membrane</keyword>
<evidence type="ECO:0000313" key="9">
    <source>
        <dbReference type="EMBL" id="UXZ04336.1"/>
    </source>
</evidence>
<feature type="transmembrane region" description="Helical" evidence="7">
    <location>
        <begin position="159"/>
        <end position="180"/>
    </location>
</feature>